<gene>
    <name evidence="2" type="ORF">C1SCF055_LOCUS12504</name>
</gene>
<organism evidence="2">
    <name type="scientific">Cladocopium goreaui</name>
    <dbReference type="NCBI Taxonomy" id="2562237"/>
    <lineage>
        <taxon>Eukaryota</taxon>
        <taxon>Sar</taxon>
        <taxon>Alveolata</taxon>
        <taxon>Dinophyceae</taxon>
        <taxon>Suessiales</taxon>
        <taxon>Symbiodiniaceae</taxon>
        <taxon>Cladocopium</taxon>
    </lineage>
</organism>
<proteinExistence type="predicted"/>
<evidence type="ECO:0000313" key="4">
    <source>
        <dbReference type="EMBL" id="CAL4772327.1"/>
    </source>
</evidence>
<dbReference type="EMBL" id="CAMXCT030000946">
    <property type="protein sequence ID" value="CAL4772327.1"/>
    <property type="molecule type" value="Genomic_DNA"/>
</dbReference>
<feature type="chain" id="PRO_5043270173" evidence="1">
    <location>
        <begin position="25"/>
        <end position="296"/>
    </location>
</feature>
<dbReference type="OrthoDB" id="10555107at2759"/>
<feature type="signal peptide" evidence="1">
    <location>
        <begin position="1"/>
        <end position="24"/>
    </location>
</feature>
<reference evidence="3" key="2">
    <citation type="submission" date="2024-04" db="EMBL/GenBank/DDBJ databases">
        <authorList>
            <person name="Chen Y."/>
            <person name="Shah S."/>
            <person name="Dougan E. K."/>
            <person name="Thang M."/>
            <person name="Chan C."/>
        </authorList>
    </citation>
    <scope>NUCLEOTIDE SEQUENCE [LARGE SCALE GENOMIC DNA]</scope>
</reference>
<evidence type="ECO:0000313" key="3">
    <source>
        <dbReference type="EMBL" id="CAL1138390.1"/>
    </source>
</evidence>
<keyword evidence="5" id="KW-1185">Reference proteome</keyword>
<sequence length="296" mass="32537">MWGCFRRCHIVILPAAALLKTVSQAKWTKRALAEVGGCLSPPGLAEVGQLALNCTHAKDEEQRPDFLDVVRLLRSMRDLPDAEVEAPAPLSPVKPNCGQQVFERPLLWYMKVVWVEDRQAAVPPTIIEWRAAERGSPIKVRNMTFGRTEYESVLQPILSDQLLKCISRKAFEIEVETGTAGKATGQSAWGERIPCTFYIRNLGKNGMGVGTLSSCAALRSNDALPLRDGDHISLCYCDDPGAENPSWVPFLVFQFRLTDPEEPSSCAVLKDTRKAGGYDAKQGFIKLPVAPIAGKA</sequence>
<evidence type="ECO:0000313" key="5">
    <source>
        <dbReference type="Proteomes" id="UP001152797"/>
    </source>
</evidence>
<keyword evidence="1" id="KW-0732">Signal</keyword>
<evidence type="ECO:0000313" key="2">
    <source>
        <dbReference type="EMBL" id="CAI3985015.1"/>
    </source>
</evidence>
<dbReference type="EMBL" id="CAMXCT010000946">
    <property type="protein sequence ID" value="CAI3985015.1"/>
    <property type="molecule type" value="Genomic_DNA"/>
</dbReference>
<reference evidence="2" key="1">
    <citation type="submission" date="2022-10" db="EMBL/GenBank/DDBJ databases">
        <authorList>
            <person name="Chen Y."/>
            <person name="Dougan E. K."/>
            <person name="Chan C."/>
            <person name="Rhodes N."/>
            <person name="Thang M."/>
        </authorList>
    </citation>
    <scope>NUCLEOTIDE SEQUENCE</scope>
</reference>
<evidence type="ECO:0000256" key="1">
    <source>
        <dbReference type="SAM" id="SignalP"/>
    </source>
</evidence>
<protein>
    <submittedName>
        <fullName evidence="4">SET domain-containing protein</fullName>
    </submittedName>
</protein>
<dbReference type="EMBL" id="CAMXCT020000946">
    <property type="protein sequence ID" value="CAL1138390.1"/>
    <property type="molecule type" value="Genomic_DNA"/>
</dbReference>
<dbReference type="Proteomes" id="UP001152797">
    <property type="component" value="Unassembled WGS sequence"/>
</dbReference>
<name>A0A9P1C5Q6_9DINO</name>
<dbReference type="AlphaFoldDB" id="A0A9P1C5Q6"/>
<accession>A0A9P1C5Q6</accession>
<comment type="caution">
    <text evidence="2">The sequence shown here is derived from an EMBL/GenBank/DDBJ whole genome shotgun (WGS) entry which is preliminary data.</text>
</comment>